<evidence type="ECO:0000256" key="4">
    <source>
        <dbReference type="ARBA" id="ARBA00022989"/>
    </source>
</evidence>
<dbReference type="AlphaFoldDB" id="A0A6N2RZB9"/>
<evidence type="ECO:0000256" key="1">
    <source>
        <dbReference type="ARBA" id="ARBA00004651"/>
    </source>
</evidence>
<feature type="transmembrane region" description="Helical" evidence="6">
    <location>
        <begin position="191"/>
        <end position="209"/>
    </location>
</feature>
<gene>
    <name evidence="7" type="ORF">AULFYP135_00675</name>
</gene>
<dbReference type="GO" id="GO:0022857">
    <property type="term" value="F:transmembrane transporter activity"/>
    <property type="evidence" value="ECO:0007669"/>
    <property type="project" value="InterPro"/>
</dbReference>
<evidence type="ECO:0000256" key="5">
    <source>
        <dbReference type="ARBA" id="ARBA00023136"/>
    </source>
</evidence>
<dbReference type="InterPro" id="IPR001851">
    <property type="entry name" value="ABC_transp_permease"/>
</dbReference>
<keyword evidence="2" id="KW-1003">Cell membrane</keyword>
<sequence length="360" mass="38541">MSNKKLLQFFGVIKTMLAILIAMVLAFLFIMMVSKEPLAAIKSFLTGPFSTVRRFGNLIEYFIPVCFTALGVCVMFSVGMSSVIGEGSVFFGGLLAAWVAISSGFTGMPAKLSSFLVAGAVCGVVAMIPMYLKLKFDADLFVGSLMLNYVLLYLGLYILNYVIRDPDVGMTASYAIPSGAVLGTLFKGTKVTSALILAIVAMVLVYVLMDKTHIGYKMRLIGSNMKFAKYSGVNIFAMCMLSSFLGGFLSGVGGAAEILGRHNRFQWMALPGFGWDGILIATIAGFKPKFVPIAALFIAYIKTGADIMNRTSDVASELVVVIQAFMILLIAAKGFLAGTQQKLIVKNIKAAAAQPAESEA</sequence>
<proteinExistence type="predicted"/>
<evidence type="ECO:0000256" key="2">
    <source>
        <dbReference type="ARBA" id="ARBA00022475"/>
    </source>
</evidence>
<organism evidence="7">
    <name type="scientific">uncultured Anaerotruncus sp</name>
    <dbReference type="NCBI Taxonomy" id="905011"/>
    <lineage>
        <taxon>Bacteria</taxon>
        <taxon>Bacillati</taxon>
        <taxon>Bacillota</taxon>
        <taxon>Clostridia</taxon>
        <taxon>Eubacteriales</taxon>
        <taxon>Oscillospiraceae</taxon>
        <taxon>Anaerotruncus</taxon>
        <taxon>environmental samples</taxon>
    </lineage>
</organism>
<evidence type="ECO:0000256" key="6">
    <source>
        <dbReference type="SAM" id="Phobius"/>
    </source>
</evidence>
<feature type="transmembrane region" description="Helical" evidence="6">
    <location>
        <begin position="12"/>
        <end position="33"/>
    </location>
</feature>
<protein>
    <submittedName>
        <fullName evidence="7">Branched-chain amino acid transport system / permease component</fullName>
    </submittedName>
</protein>
<feature type="transmembrane region" description="Helical" evidence="6">
    <location>
        <begin position="144"/>
        <end position="163"/>
    </location>
</feature>
<feature type="transmembrane region" description="Helical" evidence="6">
    <location>
        <begin position="230"/>
        <end position="253"/>
    </location>
</feature>
<keyword evidence="4 6" id="KW-1133">Transmembrane helix</keyword>
<reference evidence="7" key="1">
    <citation type="submission" date="2019-11" db="EMBL/GenBank/DDBJ databases">
        <authorList>
            <person name="Feng L."/>
        </authorList>
    </citation>
    <scope>NUCLEOTIDE SEQUENCE</scope>
    <source>
        <strain evidence="7">AundefinedLFYP135</strain>
    </source>
</reference>
<evidence type="ECO:0000313" key="7">
    <source>
        <dbReference type="EMBL" id="VYS86176.1"/>
    </source>
</evidence>
<comment type="subcellular location">
    <subcellularLocation>
        <location evidence="1">Cell membrane</location>
        <topology evidence="1">Multi-pass membrane protein</topology>
    </subcellularLocation>
</comment>
<dbReference type="PANTHER" id="PTHR47089">
    <property type="entry name" value="ABC TRANSPORTER, PERMEASE PROTEIN"/>
    <property type="match status" value="1"/>
</dbReference>
<dbReference type="EMBL" id="CACRSL010000003">
    <property type="protein sequence ID" value="VYS86176.1"/>
    <property type="molecule type" value="Genomic_DNA"/>
</dbReference>
<dbReference type="PANTHER" id="PTHR47089:SF1">
    <property type="entry name" value="GUANOSINE ABC TRANSPORTER PERMEASE PROTEIN NUPP"/>
    <property type="match status" value="1"/>
</dbReference>
<keyword evidence="5 6" id="KW-0472">Membrane</keyword>
<keyword evidence="3 6" id="KW-0812">Transmembrane</keyword>
<evidence type="ECO:0000256" key="3">
    <source>
        <dbReference type="ARBA" id="ARBA00022692"/>
    </source>
</evidence>
<accession>A0A6N2RZB9</accession>
<feature type="transmembrane region" description="Helical" evidence="6">
    <location>
        <begin position="112"/>
        <end position="132"/>
    </location>
</feature>
<name>A0A6N2RZB9_9FIRM</name>
<dbReference type="Pfam" id="PF02653">
    <property type="entry name" value="BPD_transp_2"/>
    <property type="match status" value="1"/>
</dbReference>
<feature type="transmembrane region" description="Helical" evidence="6">
    <location>
        <begin position="61"/>
        <end position="80"/>
    </location>
</feature>
<feature type="transmembrane region" description="Helical" evidence="6">
    <location>
        <begin position="87"/>
        <end position="106"/>
    </location>
</feature>
<feature type="transmembrane region" description="Helical" evidence="6">
    <location>
        <begin position="314"/>
        <end position="336"/>
    </location>
</feature>
<dbReference type="CDD" id="cd06580">
    <property type="entry name" value="TM_PBP1_transp_TpRbsC_like"/>
    <property type="match status" value="1"/>
</dbReference>
<dbReference type="GO" id="GO:0005886">
    <property type="term" value="C:plasma membrane"/>
    <property type="evidence" value="ECO:0007669"/>
    <property type="project" value="UniProtKB-SubCell"/>
</dbReference>
<feature type="transmembrane region" description="Helical" evidence="6">
    <location>
        <begin position="290"/>
        <end position="308"/>
    </location>
</feature>